<feature type="transmembrane region" description="Helical" evidence="13">
    <location>
        <begin position="272"/>
        <end position="294"/>
    </location>
</feature>
<evidence type="ECO:0000256" key="2">
    <source>
        <dbReference type="ARBA" id="ARBA00007376"/>
    </source>
</evidence>
<dbReference type="OrthoDB" id="8876749at2759"/>
<dbReference type="Pfam" id="PF05296">
    <property type="entry name" value="TAS2R"/>
    <property type="match status" value="1"/>
</dbReference>
<feature type="transmembrane region" description="Helical" evidence="13">
    <location>
        <begin position="199"/>
        <end position="218"/>
    </location>
</feature>
<accession>D5XM98</accession>
<keyword evidence="7 12" id="KW-0297">G-protein coupled receptor</keyword>
<feature type="transmembrane region" description="Helical" evidence="13">
    <location>
        <begin position="140"/>
        <end position="159"/>
    </location>
</feature>
<evidence type="ECO:0000256" key="10">
    <source>
        <dbReference type="ARBA" id="ARBA00023224"/>
    </source>
</evidence>
<reference evidence="15" key="2">
    <citation type="submission" date="2025-05" db="UniProtKB">
        <authorList>
            <consortium name="Ensembl"/>
        </authorList>
    </citation>
    <scope>IDENTIFICATION</scope>
</reference>
<feature type="transmembrane region" description="Helical" evidence="13">
    <location>
        <begin position="244"/>
        <end position="266"/>
    </location>
</feature>
<comment type="subcellular location">
    <subcellularLocation>
        <location evidence="1 12">Membrane</location>
        <topology evidence="1 12">Multi-pass membrane protein</topology>
    </subcellularLocation>
</comment>
<dbReference type="SUPFAM" id="SSF81321">
    <property type="entry name" value="Family A G protein-coupled receptor-like"/>
    <property type="match status" value="1"/>
</dbReference>
<keyword evidence="6 13" id="KW-1133">Transmembrane helix</keyword>
<dbReference type="Gene3D" id="1.20.1070.10">
    <property type="entry name" value="Rhodopsin 7-helix transmembrane proteins"/>
    <property type="match status" value="1"/>
</dbReference>
<evidence type="ECO:0000256" key="11">
    <source>
        <dbReference type="RuleBase" id="RU004423"/>
    </source>
</evidence>
<keyword evidence="4 12" id="KW-0716">Sensory transduction</keyword>
<comment type="similarity">
    <text evidence="2 11">Belongs to the G-protein coupled receptor T2R family.</text>
</comment>
<evidence type="ECO:0000256" key="6">
    <source>
        <dbReference type="ARBA" id="ARBA00022989"/>
    </source>
</evidence>
<evidence type="ECO:0000256" key="8">
    <source>
        <dbReference type="ARBA" id="ARBA00023136"/>
    </source>
</evidence>
<dbReference type="GO" id="GO:0033038">
    <property type="term" value="F:bitter taste receptor activity"/>
    <property type="evidence" value="ECO:0007669"/>
    <property type="project" value="InterPro"/>
</dbReference>
<keyword evidence="16" id="KW-1185">Reference proteome</keyword>
<dbReference type="Ensembl" id="ENSZALT00000027232.1">
    <property type="protein sequence ID" value="ENSZALP00000020823.1"/>
    <property type="gene ID" value="ENSZALG00000016359.1"/>
</dbReference>
<evidence type="ECO:0000313" key="16">
    <source>
        <dbReference type="Proteomes" id="UP000694413"/>
    </source>
</evidence>
<dbReference type="EMBL" id="DP001173">
    <property type="protein sequence ID" value="ADD70259.1"/>
    <property type="molecule type" value="Genomic_DNA"/>
</dbReference>
<evidence type="ECO:0000313" key="15">
    <source>
        <dbReference type="Ensembl" id="ENSZALP00000020823.1"/>
    </source>
</evidence>
<dbReference type="Proteomes" id="UP000694413">
    <property type="component" value="Unassembled WGS sequence"/>
</dbReference>
<evidence type="ECO:0000256" key="9">
    <source>
        <dbReference type="ARBA" id="ARBA00023170"/>
    </source>
</evidence>
<evidence type="ECO:0000256" key="5">
    <source>
        <dbReference type="ARBA" id="ARBA00022692"/>
    </source>
</evidence>
<dbReference type="CDD" id="cd13950">
    <property type="entry name" value="7tm_TAS2R"/>
    <property type="match status" value="1"/>
</dbReference>
<dbReference type="InterPro" id="IPR007960">
    <property type="entry name" value="TAS2R"/>
</dbReference>
<evidence type="ECO:0000313" key="14">
    <source>
        <dbReference type="EMBL" id="ADD70259.1"/>
    </source>
</evidence>
<keyword evidence="3 12" id="KW-0919">Taste</keyword>
<keyword evidence="9 12" id="KW-0675">Receptor</keyword>
<dbReference type="FunFam" id="1.20.1070.10:FF:000055">
    <property type="entry name" value="Taste receptor type 2"/>
    <property type="match status" value="1"/>
</dbReference>
<feature type="transmembrane region" description="Helical" evidence="13">
    <location>
        <begin position="95"/>
        <end position="119"/>
    </location>
</feature>
<proteinExistence type="inferred from homology"/>
<organism evidence="14">
    <name type="scientific">Zonotrichia albicollis</name>
    <name type="common">White-throated sparrow</name>
    <name type="synonym">Fringilla albicollis</name>
    <dbReference type="NCBI Taxonomy" id="44394"/>
    <lineage>
        <taxon>Eukaryota</taxon>
        <taxon>Metazoa</taxon>
        <taxon>Chordata</taxon>
        <taxon>Craniata</taxon>
        <taxon>Vertebrata</taxon>
        <taxon>Euteleostomi</taxon>
        <taxon>Archelosauria</taxon>
        <taxon>Archosauria</taxon>
        <taxon>Dinosauria</taxon>
        <taxon>Saurischia</taxon>
        <taxon>Theropoda</taxon>
        <taxon>Coelurosauria</taxon>
        <taxon>Aves</taxon>
        <taxon>Neognathae</taxon>
        <taxon>Neoaves</taxon>
        <taxon>Telluraves</taxon>
        <taxon>Australaves</taxon>
        <taxon>Passeriformes</taxon>
        <taxon>Passerellidae</taxon>
        <taxon>Zonotrichia</taxon>
    </lineage>
</organism>
<dbReference type="GO" id="GO:0004930">
    <property type="term" value="F:G protein-coupled receptor activity"/>
    <property type="evidence" value="ECO:0007669"/>
    <property type="project" value="UniProtKB-KW"/>
</dbReference>
<evidence type="ECO:0000256" key="1">
    <source>
        <dbReference type="ARBA" id="ARBA00004141"/>
    </source>
</evidence>
<keyword evidence="5 12" id="KW-0812">Transmembrane</keyword>
<reference evidence="14" key="1">
    <citation type="submission" date="2010-07" db="EMBL/GenBank/DDBJ databases">
        <title>NISC Comparative Sequencing Initiative.</title>
        <authorList>
            <person name="Benjamin B."/>
            <person name="Blakesley R.W."/>
            <person name="Bouffard G.G."/>
            <person name="Brooks S."/>
            <person name="Chodroff R."/>
            <person name="Chu G."/>
            <person name="Chub I."/>
            <person name="Coleman H."/>
            <person name="Fuksenko T."/>
            <person name="Gestole M."/>
            <person name="Gregory M."/>
            <person name="Guan X."/>
            <person name="Gupta J."/>
            <person name="Gurson N."/>
            <person name="Han J."/>
            <person name="Hansen N."/>
            <person name="Hargrove A."/>
            <person name="Hines-Harris K."/>
            <person name="Ho S.-L."/>
            <person name="Hu P."/>
            <person name="Hurle B."/>
            <person name="Idol J.R."/>
            <person name="Johnson T."/>
            <person name="Kwong P."/>
            <person name="Lee-Lin S.-Q."/>
            <person name="Legaspi R."/>
            <person name="Lovett S."/>
            <person name="Madden M."/>
            <person name="Maduro Q.L."/>
            <person name="Maduro V.B."/>
            <person name="Margulies E.H."/>
            <person name="Masiello C."/>
            <person name="Maskeri B."/>
            <person name="McDowell J."/>
            <person name="Montemayor C."/>
            <person name="Mullikin J.C."/>
            <person name="Myrick J."/>
            <person name="Palumbo A."/>
            <person name="Park M."/>
            <person name="Prasad A."/>
            <person name="Ramsahoye C."/>
            <person name="Reddix-Dugue N."/>
            <person name="Riebow N."/>
            <person name="Schandler K."/>
            <person name="Schmidt B."/>
            <person name="Schueler M.G."/>
            <person name="Sison C."/>
            <person name="Smith L."/>
            <person name="Stantripop S."/>
            <person name="Thomas J.W."/>
            <person name="Thomas P.J."/>
            <person name="Tsipouri V."/>
            <person name="Young A."/>
            <person name="Green E.D."/>
        </authorList>
    </citation>
    <scope>NUCLEOTIDE SEQUENCE</scope>
</reference>
<keyword evidence="10 12" id="KW-0807">Transducer</keyword>
<dbReference type="GO" id="GO:0016020">
    <property type="term" value="C:membrane"/>
    <property type="evidence" value="ECO:0007669"/>
    <property type="project" value="UniProtKB-SubCell"/>
</dbReference>
<evidence type="ECO:0000256" key="13">
    <source>
        <dbReference type="SAM" id="Phobius"/>
    </source>
</evidence>
<gene>
    <name evidence="14" type="primary">TAS2R1</name>
    <name evidence="15" type="synonym">LOC102068639</name>
</gene>
<evidence type="ECO:0000256" key="3">
    <source>
        <dbReference type="ARBA" id="ARBA00022480"/>
    </source>
</evidence>
<protein>
    <recommendedName>
        <fullName evidence="12">Taste receptor type 2</fullName>
    </recommendedName>
</protein>
<name>D5XM98_ZONAL</name>
<evidence type="ECO:0000256" key="7">
    <source>
        <dbReference type="ARBA" id="ARBA00023040"/>
    </source>
</evidence>
<dbReference type="PANTHER" id="PTHR11394:SF47">
    <property type="entry name" value="TASTE RECEPTOR TYPE 2 MEMBER 40"/>
    <property type="match status" value="1"/>
</dbReference>
<dbReference type="PANTHER" id="PTHR11394">
    <property type="entry name" value="TASTE RECEPTOR TYPE 2"/>
    <property type="match status" value="1"/>
</dbReference>
<dbReference type="AlphaFoldDB" id="D5XM98"/>
<evidence type="ECO:0000256" key="12">
    <source>
        <dbReference type="RuleBase" id="RU004424"/>
    </source>
</evidence>
<evidence type="ECO:0000256" key="4">
    <source>
        <dbReference type="ARBA" id="ARBA00022606"/>
    </source>
</evidence>
<feature type="transmembrane region" description="Helical" evidence="13">
    <location>
        <begin position="12"/>
        <end position="45"/>
    </location>
</feature>
<dbReference type="EMBL" id="DP001174">
    <property type="protein sequence ID" value="ADD70290.1"/>
    <property type="molecule type" value="Genomic_DNA"/>
</dbReference>
<keyword evidence="8 12" id="KW-0472">Membrane</keyword>
<sequence length="319" mass="36683">MEACHPRQQSNVTAYGVLTVAIITLEAFSGMCINAFLVGVLCIAWVKKKNLNSNEKILLLLGCSRFWYLCIAWIYKFLSFIYPNYLYVQTILQLAVFFEAFFNHCNLWFSASLCGFYCIKIVTFRNRFFIYLKVKIDRMVPWLLLGSGILALAVGIVAYDVADKPHCNSNSTGQGNFGTANIKMDKHFFPSFFLAGFEYAASFMAVIFSAVFLLFSLWRHKRTMQTNSMKDLSMDAHIRAMKSIFSFLVVYSINFVCLVLKMVYVTKKLNHMTFLILVFQYIFPGLHSLILVFSNPKLEKAVLKIFPLERSVKRKVCKN</sequence>
<feature type="transmembrane region" description="Helical" evidence="13">
    <location>
        <begin position="57"/>
        <end position="75"/>
    </location>
</feature>